<feature type="domain" description="LamG-like jellyroll fold" evidence="6">
    <location>
        <begin position="839"/>
        <end position="982"/>
    </location>
</feature>
<dbReference type="PANTHER" id="PTHR13055">
    <property type="entry name" value="TUMOR ENDOTHELIAL MARKER 7 RELATED"/>
    <property type="match status" value="1"/>
</dbReference>
<dbReference type="Pfam" id="PF13620">
    <property type="entry name" value="CarboxypepD_reg"/>
    <property type="match status" value="2"/>
</dbReference>
<dbReference type="Gene3D" id="2.60.120.200">
    <property type="match status" value="1"/>
</dbReference>
<evidence type="ECO:0000256" key="5">
    <source>
        <dbReference type="ARBA" id="ARBA00023157"/>
    </source>
</evidence>
<keyword evidence="2" id="KW-0812">Transmembrane</keyword>
<proteinExistence type="predicted"/>
<evidence type="ECO:0000259" key="6">
    <source>
        <dbReference type="SMART" id="SM00560"/>
    </source>
</evidence>
<gene>
    <name evidence="7" type="ORF">Drose_09300</name>
</gene>
<dbReference type="InterPro" id="IPR013784">
    <property type="entry name" value="Carb-bd-like_fold"/>
</dbReference>
<dbReference type="SMART" id="SM00560">
    <property type="entry name" value="LamGL"/>
    <property type="match status" value="1"/>
</dbReference>
<dbReference type="InterPro" id="IPR013320">
    <property type="entry name" value="ConA-like_dom_sf"/>
</dbReference>
<organism evidence="7 8">
    <name type="scientific">Dactylosporangium roseum</name>
    <dbReference type="NCBI Taxonomy" id="47989"/>
    <lineage>
        <taxon>Bacteria</taxon>
        <taxon>Bacillati</taxon>
        <taxon>Actinomycetota</taxon>
        <taxon>Actinomycetes</taxon>
        <taxon>Micromonosporales</taxon>
        <taxon>Micromonosporaceae</taxon>
        <taxon>Dactylosporangium</taxon>
    </lineage>
</organism>
<dbReference type="RefSeq" id="WP_260727775.1">
    <property type="nucleotide sequence ID" value="NZ_BAAABS010000033.1"/>
</dbReference>
<evidence type="ECO:0000256" key="1">
    <source>
        <dbReference type="ARBA" id="ARBA00004479"/>
    </source>
</evidence>
<dbReference type="InterPro" id="IPR006558">
    <property type="entry name" value="LamG-like"/>
</dbReference>
<evidence type="ECO:0000313" key="8">
    <source>
        <dbReference type="Proteomes" id="UP001058271"/>
    </source>
</evidence>
<dbReference type="Proteomes" id="UP001058271">
    <property type="component" value="Chromosome"/>
</dbReference>
<dbReference type="Pfam" id="PF13385">
    <property type="entry name" value="Laminin_G_3"/>
    <property type="match status" value="1"/>
</dbReference>
<dbReference type="SUPFAM" id="SSF49899">
    <property type="entry name" value="Concanavalin A-like lectins/glucanases"/>
    <property type="match status" value="1"/>
</dbReference>
<evidence type="ECO:0000256" key="2">
    <source>
        <dbReference type="ARBA" id="ARBA00022692"/>
    </source>
</evidence>
<keyword evidence="5" id="KW-1015">Disulfide bond</keyword>
<keyword evidence="4" id="KW-1133">Transmembrane helix</keyword>
<dbReference type="EMBL" id="CP073721">
    <property type="protein sequence ID" value="UWZ38413.1"/>
    <property type="molecule type" value="Genomic_DNA"/>
</dbReference>
<sequence>MGAGLRRRANVLTCLNIEASRNVDAGDPRSLRSVLRPMLDVFLIVLLRCVSASVADHRGAAVMNVGLPGSVVRTRSWWRRFPWCAALVMLSTLLVVPTAESVAQAAPAPVTCPASADDAPAALRAAASCKGQVEVASARSERSQVFANPMGTFTGMESAVVQRVRDGHGGWARPDATLRRTADGGYEPVASWLGTSFSAGGTGPLVTLRRGGAALDVRWPTALPAPSVSGATATYADVLPGVDLRLTAEVEGFSEVLVVRSAAAAANPALKALRFATTATNLKLKPGPGGSLTAVDASGAVLFGSGTPAMWDSSGGAMTVAQPAAARTAAMPLVLDGDTIVVRPDLAVLRGASAKFPVYIDPSFGASAWTMINSRFPNQSYWSYDRNDCPSPYASVPCAKVGYTDSGTTMIYRSIFRFPTSSYTGKHVLDAKFSIDLLHSWTCGKTTTDLTYTQAISSGTTWNNSVGGWGPAIAALNNNTCNRARVRSEWGITSLIQTAAGNWWQDINLGLKARNESNHDAWKKFDAGTALLTVTYNSFPNAPDQITVSGYACATGTGRPVVKTATPELRARTSDADGTAQVHSVTFWWWPVGGSRSDTNKVTQSSVTPGQTAIVSIPPGRLSNDVSYVVQVQSSDGVDTGQFSQTCEFKVDTAPPDAPSQVTSTDYPADGQFHGGAGIAGSFTFYPPATIPSDFAGYSYTLVASTSAVNATRVAANPTDKRATVTITPPTDGQFTLRVWSRDTGGSFSASPLSYTFSVRAGAGPDARWTLDEGTGTAAADVTNHGNTLTVTNPAWVASRGGTGKALSFNGTNATAATSGPIATKSPTTGAPTTVRTDANFTVSAWVKIDSTLDPAKNYVAVSQQGTRTSAWALAYHGSTSRWRFSMHGADVDAPGIYAVVSDAAPTIGRWTYLVATYDVATHQMRLYVDGVAQTGVATVSGGFNATGPVVLGRRLWAGNPDSFFNGGVDDVRVYGRLVGSSEAEFTDQLNPEAPIITIPNGNSAQAGQTVQVTFSAGGDPAVTTIKYSFGTRSFDRTATLSVPGGQLTITTPPLDEGETRVYARAVTGSGRQGGDASATIDAVAPASLSGRVFDSRSGSPVAGATVVLQPGGATLTTGVSGAYQFTGLTAGWYTVTGTLPDSCGMFASTGLEITTATPQDLWLYPPSDVFGYTCSATADPFVNADTTVLPLTGDDGVTQISLPFAMPFYGQSLSTAWVSINGLLTFANPGADDLHANASIPTPGVPDALVAPLWADLYVDSVASVRTTVVGTAPERKFVVEWRNVAFMNDFPRRVTFEAVLAESGDITFNYAGLDDAKERGETATVGIESNGGSYGLQYSFNQPQLASGKSIFIDYPDYAMPISTWTLSGTVTQGGSPVAGVTVTLLPQGFTATTAANGTYAFGNLEQDGYTVAASSGCATVSQPLYLGGDTTVDLPLTAVADEFGYVCSTSTQPFVAADTAVLALTGDEGVGQVTLPFPVTFYGQTYSSVWVSTNGFVSFTDPGGAHPDNRAAVPDGVAPAATLYPFWDDLVVDGSASVRTATVGSAPNRRFVIEWRNVHIFGNLSQRVTFEALISENGTVTFNYTGLDNAGERGATAVVGIEDHTGLVGQTYSSFAPSLLDGRAVTYTPPAP</sequence>
<comment type="subcellular location">
    <subcellularLocation>
        <location evidence="1">Membrane</location>
        <topology evidence="1">Single-pass type I membrane protein</topology>
    </subcellularLocation>
</comment>
<keyword evidence="8" id="KW-1185">Reference proteome</keyword>
<dbReference type="PANTHER" id="PTHR13055:SF12">
    <property type="entry name" value="LD40707P"/>
    <property type="match status" value="1"/>
</dbReference>
<reference evidence="7" key="1">
    <citation type="submission" date="2021-04" db="EMBL/GenBank/DDBJ databases">
        <title>Biosynthetic gene clusters of Dactylosporangioum roseum.</title>
        <authorList>
            <person name="Hartkoorn R.C."/>
            <person name="Beaudoing E."/>
            <person name="Hot D."/>
            <person name="Moureu S."/>
        </authorList>
    </citation>
    <scope>NUCLEOTIDE SEQUENCE</scope>
    <source>
        <strain evidence="7">NRRL B-16295</strain>
    </source>
</reference>
<dbReference type="SUPFAM" id="SSF49478">
    <property type="entry name" value="Cna protein B-type domain"/>
    <property type="match status" value="1"/>
</dbReference>
<evidence type="ECO:0000256" key="3">
    <source>
        <dbReference type="ARBA" id="ARBA00022729"/>
    </source>
</evidence>
<dbReference type="Gene3D" id="2.60.40.1120">
    <property type="entry name" value="Carboxypeptidase-like, regulatory domain"/>
    <property type="match status" value="2"/>
</dbReference>
<keyword evidence="4" id="KW-0472">Membrane</keyword>
<evidence type="ECO:0000313" key="7">
    <source>
        <dbReference type="EMBL" id="UWZ38413.1"/>
    </source>
</evidence>
<evidence type="ECO:0000256" key="4">
    <source>
        <dbReference type="ARBA" id="ARBA00022989"/>
    </source>
</evidence>
<protein>
    <submittedName>
        <fullName evidence="7">Carboxypeptidase regulatory-like domain-containing protein</fullName>
    </submittedName>
</protein>
<dbReference type="InterPro" id="IPR031152">
    <property type="entry name" value="PLXDC"/>
</dbReference>
<keyword evidence="3" id="KW-0732">Signal</keyword>
<name>A0ABY5ZBP0_9ACTN</name>
<accession>A0ABY5ZBP0</accession>
<dbReference type="SUPFAM" id="SSF49452">
    <property type="entry name" value="Starch-binding domain-like"/>
    <property type="match status" value="1"/>
</dbReference>